<sequence length="132" mass="14905">MLFCCKAQAVNVYILPPTALLMRFVLMRGPLKFDGSPTLMTAATLPMLVFCMNRMSIDERLGSFSFFLAVALVALGLVCGLSPAFFPRVDHPLHQLDRTRWRLWRHLPLHPGLLWAPMVLCMCSCDNVRKGI</sequence>
<gene>
    <name evidence="2" type="ORF">CCMP2556_LOCUS25426</name>
</gene>
<evidence type="ECO:0000256" key="1">
    <source>
        <dbReference type="SAM" id="Phobius"/>
    </source>
</evidence>
<evidence type="ECO:0008006" key="4">
    <source>
        <dbReference type="Google" id="ProtNLM"/>
    </source>
</evidence>
<feature type="transmembrane region" description="Helical" evidence="1">
    <location>
        <begin position="64"/>
        <end position="86"/>
    </location>
</feature>
<dbReference type="EMBL" id="CAXAMN010017113">
    <property type="protein sequence ID" value="CAK9049766.1"/>
    <property type="molecule type" value="Genomic_DNA"/>
</dbReference>
<keyword evidence="1" id="KW-0472">Membrane</keyword>
<evidence type="ECO:0000313" key="2">
    <source>
        <dbReference type="EMBL" id="CAK9049766.1"/>
    </source>
</evidence>
<proteinExistence type="predicted"/>
<name>A0ABP0ME42_9DINO</name>
<evidence type="ECO:0000313" key="3">
    <source>
        <dbReference type="Proteomes" id="UP001642484"/>
    </source>
</evidence>
<comment type="caution">
    <text evidence="2">The sequence shown here is derived from an EMBL/GenBank/DDBJ whole genome shotgun (WGS) entry which is preliminary data.</text>
</comment>
<accession>A0ABP0ME42</accession>
<organism evidence="2 3">
    <name type="scientific">Durusdinium trenchii</name>
    <dbReference type="NCBI Taxonomy" id="1381693"/>
    <lineage>
        <taxon>Eukaryota</taxon>
        <taxon>Sar</taxon>
        <taxon>Alveolata</taxon>
        <taxon>Dinophyceae</taxon>
        <taxon>Suessiales</taxon>
        <taxon>Symbiodiniaceae</taxon>
        <taxon>Durusdinium</taxon>
    </lineage>
</organism>
<feature type="transmembrane region" description="Helical" evidence="1">
    <location>
        <begin position="35"/>
        <end position="52"/>
    </location>
</feature>
<keyword evidence="3" id="KW-1185">Reference proteome</keyword>
<dbReference type="Proteomes" id="UP001642484">
    <property type="component" value="Unassembled WGS sequence"/>
</dbReference>
<reference evidence="2 3" key="1">
    <citation type="submission" date="2024-02" db="EMBL/GenBank/DDBJ databases">
        <authorList>
            <person name="Chen Y."/>
            <person name="Shah S."/>
            <person name="Dougan E. K."/>
            <person name="Thang M."/>
            <person name="Chan C."/>
        </authorList>
    </citation>
    <scope>NUCLEOTIDE SEQUENCE [LARGE SCALE GENOMIC DNA]</scope>
</reference>
<keyword evidence="1" id="KW-0812">Transmembrane</keyword>
<protein>
    <recommendedName>
        <fullName evidence="4">Mannosyltransferase</fullName>
    </recommendedName>
</protein>
<keyword evidence="1" id="KW-1133">Transmembrane helix</keyword>